<protein>
    <submittedName>
        <fullName evidence="1">Uncharacterized protein</fullName>
    </submittedName>
</protein>
<accession>A0A6N3AZJ2</accession>
<reference evidence="1" key="1">
    <citation type="submission" date="2019-11" db="EMBL/GenBank/DDBJ databases">
        <authorList>
            <person name="Feng L."/>
        </authorList>
    </citation>
    <scope>NUCLEOTIDE SEQUENCE</scope>
    <source>
        <strain evidence="1">CsymbiosumLFYP84</strain>
    </source>
</reference>
<proteinExistence type="predicted"/>
<dbReference type="RefSeq" id="WP_009297835.1">
    <property type="nucleotide sequence ID" value="NZ_CACRUA010000011.1"/>
</dbReference>
<dbReference type="AlphaFoldDB" id="A0A6N3AZJ2"/>
<evidence type="ECO:0000313" key="1">
    <source>
        <dbReference type="EMBL" id="VYT97814.1"/>
    </source>
</evidence>
<organism evidence="1">
    <name type="scientific">Clostridium symbiosum</name>
    <name type="common">Bacteroides symbiosus</name>
    <dbReference type="NCBI Taxonomy" id="1512"/>
    <lineage>
        <taxon>Bacteria</taxon>
        <taxon>Bacillati</taxon>
        <taxon>Bacillota</taxon>
        <taxon>Clostridia</taxon>
        <taxon>Lachnospirales</taxon>
        <taxon>Lachnospiraceae</taxon>
        <taxon>Otoolea</taxon>
    </lineage>
</organism>
<name>A0A6N3AZJ2_CLOSY</name>
<gene>
    <name evidence="1" type="ORF">CSLFYP84_01059</name>
</gene>
<sequence>MDIDKIKTLISQYDYYDSLVTELTCNYFSDEVKLIFDTDEKKDIVYIFKGCYKVLFDHAKDYQKPDEIKRIGLKEMFYHLVELKVNISDNKKFYCCEIDMWPLKLEIMCKDIEILISG</sequence>
<dbReference type="EMBL" id="CACRUA010000011">
    <property type="protein sequence ID" value="VYT97814.1"/>
    <property type="molecule type" value="Genomic_DNA"/>
</dbReference>